<sequence length="193" mass="21472">MNNLDPDFSTRPRILIGVTGSLDATMLPLYLRAIKNEIDCDLSALFTPTATKFVNMDAVALFLDRVISGDNPKDWPTDKPGRIVADHDILAILPTTANTLSAIAHGSSQNRLTTVILAATFPVLLFPVMGGPMWEKPAVRRNVAQLREDGYEVFEPVWRENYDPLLKIQHGHHSLPDPEQVVKILQSRLPSPR</sequence>
<dbReference type="KEGG" id="php:PhaeoP97_03631"/>
<dbReference type="AlphaFoldDB" id="A0A1L3IAB9"/>
<dbReference type="GO" id="GO:0010181">
    <property type="term" value="F:FMN binding"/>
    <property type="evidence" value="ECO:0007669"/>
    <property type="project" value="TreeGrafter"/>
</dbReference>
<evidence type="ECO:0000313" key="3">
    <source>
        <dbReference type="Proteomes" id="UP000183859"/>
    </source>
</evidence>
<dbReference type="GO" id="GO:0071513">
    <property type="term" value="C:phosphopantothenoylcysteine decarboxylase complex"/>
    <property type="evidence" value="ECO:0007669"/>
    <property type="project" value="TreeGrafter"/>
</dbReference>
<dbReference type="Proteomes" id="UP000183859">
    <property type="component" value="Plasmid pP97_a"/>
</dbReference>
<dbReference type="Gene3D" id="3.40.50.1950">
    <property type="entry name" value="Flavin prenyltransferase-like"/>
    <property type="match status" value="1"/>
</dbReference>
<reference evidence="3" key="1">
    <citation type="submission" date="2016-07" db="EMBL/GenBank/DDBJ databases">
        <title>Phaeobacter portensis sp. nov., a tropodithietic acid producing bacterium isolated from a German harbor.</title>
        <authorList>
            <person name="Freese H.M."/>
            <person name="Bunk B."/>
            <person name="Breider S."/>
            <person name="Brinkhoff T."/>
        </authorList>
    </citation>
    <scope>NUCLEOTIDE SEQUENCE [LARGE SCALE GENOMIC DNA]</scope>
    <source>
        <strain evidence="3">P97</strain>
        <plasmid evidence="3">pp97_a</plasmid>
    </source>
</reference>
<dbReference type="EMBL" id="CP016365">
    <property type="protein sequence ID" value="APG48983.1"/>
    <property type="molecule type" value="Genomic_DNA"/>
</dbReference>
<dbReference type="InterPro" id="IPR036551">
    <property type="entry name" value="Flavin_trans-like"/>
</dbReference>
<dbReference type="PANTHER" id="PTHR14359:SF6">
    <property type="entry name" value="PHOSPHOPANTOTHENOYLCYSTEINE DECARBOXYLASE"/>
    <property type="match status" value="1"/>
</dbReference>
<evidence type="ECO:0000313" key="2">
    <source>
        <dbReference type="EMBL" id="APG48983.1"/>
    </source>
</evidence>
<accession>A0A1L3IAB9</accession>
<dbReference type="PANTHER" id="PTHR14359">
    <property type="entry name" value="HOMO-OLIGOMERIC FLAVIN CONTAINING CYS DECARBOXYLASE FAMILY"/>
    <property type="match status" value="1"/>
</dbReference>
<keyword evidence="3" id="KW-1185">Reference proteome</keyword>
<keyword evidence="2" id="KW-0614">Plasmid</keyword>
<dbReference type="SUPFAM" id="SSF52507">
    <property type="entry name" value="Homo-oligomeric flavin-containing Cys decarboxylases, HFCD"/>
    <property type="match status" value="1"/>
</dbReference>
<feature type="domain" description="Flavoprotein" evidence="1">
    <location>
        <begin position="13"/>
        <end position="182"/>
    </location>
</feature>
<dbReference type="RefSeq" id="WP_072506621.1">
    <property type="nucleotide sequence ID" value="NZ_CP016365.1"/>
</dbReference>
<gene>
    <name evidence="2" type="primary">tdaF</name>
    <name evidence="2" type="ORF">PhaeoP97_03631</name>
</gene>
<dbReference type="GO" id="GO:0004633">
    <property type="term" value="F:phosphopantothenoylcysteine decarboxylase activity"/>
    <property type="evidence" value="ECO:0007669"/>
    <property type="project" value="TreeGrafter"/>
</dbReference>
<dbReference type="OrthoDB" id="2395518at2"/>
<geneLocation type="plasmid" evidence="3">
    <name>pp97_a</name>
</geneLocation>
<proteinExistence type="predicted"/>
<dbReference type="InterPro" id="IPR003382">
    <property type="entry name" value="Flavoprotein"/>
</dbReference>
<dbReference type="GO" id="GO:0015937">
    <property type="term" value="P:coenzyme A biosynthetic process"/>
    <property type="evidence" value="ECO:0007669"/>
    <property type="project" value="TreeGrafter"/>
</dbReference>
<evidence type="ECO:0000259" key="1">
    <source>
        <dbReference type="Pfam" id="PF02441"/>
    </source>
</evidence>
<organism evidence="2 3">
    <name type="scientific">Phaeobacter porticola</name>
    <dbReference type="NCBI Taxonomy" id="1844006"/>
    <lineage>
        <taxon>Bacteria</taxon>
        <taxon>Pseudomonadati</taxon>
        <taxon>Pseudomonadota</taxon>
        <taxon>Alphaproteobacteria</taxon>
        <taxon>Rhodobacterales</taxon>
        <taxon>Roseobacteraceae</taxon>
        <taxon>Phaeobacter</taxon>
    </lineage>
</organism>
<dbReference type="Pfam" id="PF02441">
    <property type="entry name" value="Flavoprotein"/>
    <property type="match status" value="1"/>
</dbReference>
<name>A0A1L3IAB9_9RHOB</name>
<protein>
    <submittedName>
        <fullName evidence="2">Putative flavoprotein TdaF, HFCD family</fullName>
    </submittedName>
</protein>